<gene>
    <name evidence="1" type="ORF">SAMN05421805_11062</name>
</gene>
<dbReference type="Proteomes" id="UP000199398">
    <property type="component" value="Unassembled WGS sequence"/>
</dbReference>
<protein>
    <recommendedName>
        <fullName evidence="3">TAP-like protein</fullName>
    </recommendedName>
</protein>
<dbReference type="STRING" id="455193.SAMN05421805_11062"/>
<evidence type="ECO:0008006" key="3">
    <source>
        <dbReference type="Google" id="ProtNLM"/>
    </source>
</evidence>
<evidence type="ECO:0000313" key="1">
    <source>
        <dbReference type="EMBL" id="SFO15605.1"/>
    </source>
</evidence>
<evidence type="ECO:0000313" key="2">
    <source>
        <dbReference type="Proteomes" id="UP000199398"/>
    </source>
</evidence>
<organism evidence="1 2">
    <name type="scientific">Saccharopolyspora antimicrobica</name>
    <dbReference type="NCBI Taxonomy" id="455193"/>
    <lineage>
        <taxon>Bacteria</taxon>
        <taxon>Bacillati</taxon>
        <taxon>Actinomycetota</taxon>
        <taxon>Actinomycetes</taxon>
        <taxon>Pseudonocardiales</taxon>
        <taxon>Pseudonocardiaceae</taxon>
        <taxon>Saccharopolyspora</taxon>
    </lineage>
</organism>
<reference evidence="1 2" key="1">
    <citation type="submission" date="2016-10" db="EMBL/GenBank/DDBJ databases">
        <authorList>
            <person name="de Groot N.N."/>
        </authorList>
    </citation>
    <scope>NUCLEOTIDE SEQUENCE [LARGE SCALE GENOMIC DNA]</scope>
    <source>
        <strain evidence="1 2">CPCC 201259</strain>
    </source>
</reference>
<dbReference type="AlphaFoldDB" id="A0A1I5EVR4"/>
<proteinExistence type="predicted"/>
<accession>A0A1I5EVR4</accession>
<sequence length="98" mass="10024">MVGVASADALEWGPCPEGIAPGLECSTLEVPLDYRDPGGRQVKLAISRLASEKPSQRRGVLLTNPGGPGVAGLDYPALLAAKELPIPGVPQATPRPSG</sequence>
<name>A0A1I5EVR4_9PSEU</name>
<dbReference type="EMBL" id="FOUP01000010">
    <property type="protein sequence ID" value="SFO15605.1"/>
    <property type="molecule type" value="Genomic_DNA"/>
</dbReference>